<dbReference type="SUPFAM" id="SSF53474">
    <property type="entry name" value="alpha/beta-Hydrolases"/>
    <property type="match status" value="1"/>
</dbReference>
<dbReference type="RefSeq" id="WP_208045977.1">
    <property type="nucleotide sequence ID" value="NZ_JAGDYL010000014.1"/>
</dbReference>
<gene>
    <name evidence="2" type="ORF">J4H91_09260</name>
</gene>
<dbReference type="InterPro" id="IPR029058">
    <property type="entry name" value="AB_hydrolase_fold"/>
</dbReference>
<dbReference type="AlphaFoldDB" id="A0A939RUA8"/>
<dbReference type="Pfam" id="PF06259">
    <property type="entry name" value="Abhydrolase_8"/>
    <property type="match status" value="1"/>
</dbReference>
<dbReference type="Proteomes" id="UP000664398">
    <property type="component" value="Unassembled WGS sequence"/>
</dbReference>
<organism evidence="2 3">
    <name type="scientific">Leucobacter ruminantium</name>
    <dbReference type="NCBI Taxonomy" id="1289170"/>
    <lineage>
        <taxon>Bacteria</taxon>
        <taxon>Bacillati</taxon>
        <taxon>Actinomycetota</taxon>
        <taxon>Actinomycetes</taxon>
        <taxon>Micrococcales</taxon>
        <taxon>Microbacteriaceae</taxon>
        <taxon>Leucobacter</taxon>
    </lineage>
</organism>
<dbReference type="EMBL" id="JAGDYL010000014">
    <property type="protein sequence ID" value="MBO1805505.1"/>
    <property type="molecule type" value="Genomic_DNA"/>
</dbReference>
<evidence type="ECO:0000313" key="2">
    <source>
        <dbReference type="EMBL" id="MBO1805505.1"/>
    </source>
</evidence>
<evidence type="ECO:0000313" key="3">
    <source>
        <dbReference type="Proteomes" id="UP000664398"/>
    </source>
</evidence>
<comment type="caution">
    <text evidence="2">The sequence shown here is derived from an EMBL/GenBank/DDBJ whole genome shotgun (WGS) entry which is preliminary data.</text>
</comment>
<sequence length="689" mass="71785">MMVPGGFAEVLSGETPIKGDIDSIDQAASFSGDVSDDCVSYSAYLLAASSQLSGGQGEAVQKYRSKLDAALQTGATRLKESADSAKQGFVTYSSEVEGIHKRARAVQDSVDRHLGVIRAESSAIEGIAAQIRCRVAMSWDAPPSTAMPTPVLDPARAGGMDALERDAARRAVAVAHEEEWRRAVTSWIGARDGIESDRATWSALLDERRTVENALVSMLRNTPIGHLISVGSGPGGPGPKYTIAHAISGELWGKTIAPGEVAKRHSGLAGLFPGGDGSTAWDAPADPAAVAAWWGTLEEATREQLIREVPWVIGNLPGLPFGARDRANREMVRFYAAHPGQLSAEQLQLMAQVQEVLRREAEDARIHGGGRPPIQVVALDLTGAVPKAAVGYGDSDAATHTTWAVPGMESDAHLALEGWDIASRNLYAAQSGVAGFGGQSSVIAWLGYDTPDLGDSANAGGVLFSKAAQTGAPRFAAELDGNYAARAAGLLGVPAVNVIAHSYGTTTATIALTLVKHPVTTLTLIASAGLDTVRVSSYDVLRVQESAPGQPAIYTTHASQDYLAPSGAGLSGRGQPNPDALGLFGLEQRSPVYGGGLSFSSDGDPARGLLPTNGHSIIGEQEKRDLVGTAASVGHGYLDVDTQSLSSVAQITTGRIGGLLRSGFVRTEAECTATYVVPGGTRTVRQACE</sequence>
<proteinExistence type="predicted"/>
<accession>A0A939RUA8</accession>
<protein>
    <recommendedName>
        <fullName evidence="1">DUF1023 domain-containing protein</fullName>
    </recommendedName>
</protein>
<name>A0A939RUA8_9MICO</name>
<feature type="domain" description="DUF1023" evidence="1">
    <location>
        <begin position="387"/>
        <end position="536"/>
    </location>
</feature>
<evidence type="ECO:0000259" key="1">
    <source>
        <dbReference type="Pfam" id="PF06259"/>
    </source>
</evidence>
<keyword evidence="3" id="KW-1185">Reference proteome</keyword>
<dbReference type="InterPro" id="IPR010427">
    <property type="entry name" value="DUF1023"/>
</dbReference>
<reference evidence="2" key="1">
    <citation type="submission" date="2021-03" db="EMBL/GenBank/DDBJ databases">
        <title>Leucobacter chromiisoli sp. nov., isolated from chromium-containing soil of chemical plant.</title>
        <authorList>
            <person name="Xu Z."/>
        </authorList>
    </citation>
    <scope>NUCLEOTIDE SEQUENCE</scope>
    <source>
        <strain evidence="2">A2</strain>
    </source>
</reference>